<dbReference type="PROSITE" id="PS01047">
    <property type="entry name" value="HMA_1"/>
    <property type="match status" value="1"/>
</dbReference>
<evidence type="ECO:0000256" key="1">
    <source>
        <dbReference type="ARBA" id="ARBA00004170"/>
    </source>
</evidence>
<feature type="region of interest" description="Disordered" evidence="3">
    <location>
        <begin position="62"/>
        <end position="105"/>
    </location>
</feature>
<dbReference type="OrthoDB" id="689350at2759"/>
<evidence type="ECO:0000259" key="4">
    <source>
        <dbReference type="PROSITE" id="PS50846"/>
    </source>
</evidence>
<dbReference type="PROSITE" id="PS50846">
    <property type="entry name" value="HMA_2"/>
    <property type="match status" value="1"/>
</dbReference>
<protein>
    <submittedName>
        <fullName evidence="5">Heavy metal-associated domain, HMA</fullName>
    </submittedName>
</protein>
<evidence type="ECO:0000256" key="3">
    <source>
        <dbReference type="SAM" id="MobiDB-lite"/>
    </source>
</evidence>
<keyword evidence="6" id="KW-1185">Reference proteome</keyword>
<organism evidence="5 6">
    <name type="scientific">Artemisia annua</name>
    <name type="common">Sweet wormwood</name>
    <dbReference type="NCBI Taxonomy" id="35608"/>
    <lineage>
        <taxon>Eukaryota</taxon>
        <taxon>Viridiplantae</taxon>
        <taxon>Streptophyta</taxon>
        <taxon>Embryophyta</taxon>
        <taxon>Tracheophyta</taxon>
        <taxon>Spermatophyta</taxon>
        <taxon>Magnoliopsida</taxon>
        <taxon>eudicotyledons</taxon>
        <taxon>Gunneridae</taxon>
        <taxon>Pentapetalae</taxon>
        <taxon>asterids</taxon>
        <taxon>campanulids</taxon>
        <taxon>Asterales</taxon>
        <taxon>Asteraceae</taxon>
        <taxon>Asteroideae</taxon>
        <taxon>Anthemideae</taxon>
        <taxon>Artemisiinae</taxon>
        <taxon>Artemisia</taxon>
    </lineage>
</organism>
<evidence type="ECO:0000313" key="5">
    <source>
        <dbReference type="EMBL" id="PWA71882.1"/>
    </source>
</evidence>
<dbReference type="SUPFAM" id="SSF55008">
    <property type="entry name" value="HMA, heavy metal-associated domain"/>
    <property type="match status" value="1"/>
</dbReference>
<dbReference type="PANTHER" id="PTHR22814">
    <property type="entry name" value="COPPER TRANSPORT PROTEIN ATOX1-RELATED"/>
    <property type="match status" value="1"/>
</dbReference>
<dbReference type="InterPro" id="IPR006121">
    <property type="entry name" value="HMA_dom"/>
</dbReference>
<reference evidence="5 6" key="1">
    <citation type="journal article" date="2018" name="Mol. Plant">
        <title>The genome of Artemisia annua provides insight into the evolution of Asteraceae family and artemisinin biosynthesis.</title>
        <authorList>
            <person name="Shen Q."/>
            <person name="Zhang L."/>
            <person name="Liao Z."/>
            <person name="Wang S."/>
            <person name="Yan T."/>
            <person name="Shi P."/>
            <person name="Liu M."/>
            <person name="Fu X."/>
            <person name="Pan Q."/>
            <person name="Wang Y."/>
            <person name="Lv Z."/>
            <person name="Lu X."/>
            <person name="Zhang F."/>
            <person name="Jiang W."/>
            <person name="Ma Y."/>
            <person name="Chen M."/>
            <person name="Hao X."/>
            <person name="Li L."/>
            <person name="Tang Y."/>
            <person name="Lv G."/>
            <person name="Zhou Y."/>
            <person name="Sun X."/>
            <person name="Brodelius P.E."/>
            <person name="Rose J.K.C."/>
            <person name="Tang K."/>
        </authorList>
    </citation>
    <scope>NUCLEOTIDE SEQUENCE [LARGE SCALE GENOMIC DNA]</scope>
    <source>
        <strain evidence="6">cv. Huhao1</strain>
        <tissue evidence="5">Leaf</tissue>
    </source>
</reference>
<dbReference type="CDD" id="cd00371">
    <property type="entry name" value="HMA"/>
    <property type="match status" value="1"/>
</dbReference>
<dbReference type="AlphaFoldDB" id="A0A2U1NEE3"/>
<dbReference type="GO" id="GO:0016020">
    <property type="term" value="C:membrane"/>
    <property type="evidence" value="ECO:0007669"/>
    <property type="project" value="UniProtKB-SubCell"/>
</dbReference>
<evidence type="ECO:0000256" key="2">
    <source>
        <dbReference type="ARBA" id="ARBA00022723"/>
    </source>
</evidence>
<dbReference type="Proteomes" id="UP000245207">
    <property type="component" value="Unassembled WGS sequence"/>
</dbReference>
<feature type="domain" description="HMA" evidence="4">
    <location>
        <begin position="106"/>
        <end position="169"/>
    </location>
</feature>
<dbReference type="EMBL" id="PKPP01003007">
    <property type="protein sequence ID" value="PWA71882.1"/>
    <property type="molecule type" value="Genomic_DNA"/>
</dbReference>
<comment type="caution">
    <text evidence="5">The sequence shown here is derived from an EMBL/GenBank/DDBJ whole genome shotgun (WGS) entry which is preliminary data.</text>
</comment>
<dbReference type="GO" id="GO:0009626">
    <property type="term" value="P:plant-type hypersensitive response"/>
    <property type="evidence" value="ECO:0007669"/>
    <property type="project" value="UniProtKB-KW"/>
</dbReference>
<dbReference type="PANTHER" id="PTHR22814:SF361">
    <property type="entry name" value="HEAVY METAL-ASSOCIATED DOMAIN, HMA, HEAVY METAL-ASSOCIATED DOMAIN SUPERFAMILY"/>
    <property type="match status" value="1"/>
</dbReference>
<dbReference type="GO" id="GO:0046872">
    <property type="term" value="F:metal ion binding"/>
    <property type="evidence" value="ECO:0007669"/>
    <property type="project" value="UniProtKB-KW"/>
</dbReference>
<comment type="subcellular location">
    <subcellularLocation>
        <location evidence="1">Membrane</location>
        <topology evidence="1">Peripheral membrane protein</topology>
    </subcellularLocation>
</comment>
<dbReference type="STRING" id="35608.A0A2U1NEE3"/>
<proteinExistence type="predicted"/>
<sequence length="255" mass="28654">MKISVKENLTISIPLLDGSGFSKDIVRVEYDIHLINVKKDVALSAPAVERVVGNLNDRFQVVRNRRNNGKNGHAKVGSKEENQSIGKETRTRKKQEDVDAGDGSEGETVEMIVNIDCEGCERKVRKALQSLDGVESIDIDVNMQKVTVTGWVDQEKVLKKIRRTGKKAELWPFPYNQESLTFTQQYADMYSYHSDPATYFHTDRPEISTYDYNGHGYNGYGHVTYQDLPYSSLTGIGEKATTAFSDENVNACSVM</sequence>
<evidence type="ECO:0000313" key="6">
    <source>
        <dbReference type="Proteomes" id="UP000245207"/>
    </source>
</evidence>
<dbReference type="InterPro" id="IPR017969">
    <property type="entry name" value="Heavy-metal-associated_CS"/>
</dbReference>
<accession>A0A2U1NEE3</accession>
<gene>
    <name evidence="5" type="ORF">CTI12_AA278160</name>
</gene>
<dbReference type="Gene3D" id="3.30.70.100">
    <property type="match status" value="1"/>
</dbReference>
<dbReference type="InterPro" id="IPR036163">
    <property type="entry name" value="HMA_dom_sf"/>
</dbReference>
<dbReference type="Pfam" id="PF00403">
    <property type="entry name" value="HMA"/>
    <property type="match status" value="1"/>
</dbReference>
<name>A0A2U1NEE3_ARTAN</name>
<keyword evidence="2" id="KW-0479">Metal-binding</keyword>